<name>A0AC59YJ04_RANTA</name>
<evidence type="ECO:0000313" key="1">
    <source>
        <dbReference type="EMBL" id="CAM9744249.1"/>
    </source>
</evidence>
<organism evidence="1 2">
    <name type="scientific">Rangifer tarandus platyrhynchus</name>
    <name type="common">Svalbard reindeer</name>
    <dbReference type="NCBI Taxonomy" id="3082113"/>
    <lineage>
        <taxon>Eukaryota</taxon>
        <taxon>Metazoa</taxon>
        <taxon>Chordata</taxon>
        <taxon>Craniata</taxon>
        <taxon>Vertebrata</taxon>
        <taxon>Euteleostomi</taxon>
        <taxon>Mammalia</taxon>
        <taxon>Eutheria</taxon>
        <taxon>Laurasiatheria</taxon>
        <taxon>Artiodactyla</taxon>
        <taxon>Ruminantia</taxon>
        <taxon>Pecora</taxon>
        <taxon>Cervidae</taxon>
        <taxon>Odocoileinae</taxon>
        <taxon>Rangifer</taxon>
    </lineage>
</organism>
<dbReference type="Proteomes" id="UP001162501">
    <property type="component" value="Chromosome 16"/>
</dbReference>
<proteinExistence type="predicted"/>
<dbReference type="EMBL" id="OX596100">
    <property type="protein sequence ID" value="CAM9744249.1"/>
    <property type="molecule type" value="Genomic_DNA"/>
</dbReference>
<gene>
    <name evidence="1" type="ORF">MRATA1EN22A_LOCUS6849</name>
</gene>
<protein>
    <submittedName>
        <fullName evidence="1">Uncharacterized protein</fullName>
    </submittedName>
</protein>
<sequence>MPIPMAVNVPKVPPLCIMVFLMPPISSRPRIPILRQEKMPKGTPAAMPTVQPITKPIFTRLKQLGWDCPWGPTATSIWLVASVAQIYVLHRTRAGAHSLLLFRRSSGCWEGSCYSSAEVWTLYLKNYL</sequence>
<accession>A0AC59YJ04</accession>
<reference evidence="1" key="1">
    <citation type="submission" date="2023-05" db="EMBL/GenBank/DDBJ databases">
        <authorList>
            <consortium name="ELIXIR-Norway"/>
        </authorList>
    </citation>
    <scope>NUCLEOTIDE SEQUENCE</scope>
</reference>
<evidence type="ECO:0000313" key="2">
    <source>
        <dbReference type="Proteomes" id="UP001162501"/>
    </source>
</evidence>
<reference evidence="1" key="2">
    <citation type="submission" date="2025-03" db="EMBL/GenBank/DDBJ databases">
        <authorList>
            <consortium name="ELIXIR-Norway"/>
            <consortium name="Elixir Norway"/>
        </authorList>
    </citation>
    <scope>NUCLEOTIDE SEQUENCE</scope>
</reference>